<keyword evidence="2" id="KW-1185">Reference proteome</keyword>
<organism evidence="1 2">
    <name type="scientific">Citrus x changshan-huyou</name>
    <dbReference type="NCBI Taxonomy" id="2935761"/>
    <lineage>
        <taxon>Eukaryota</taxon>
        <taxon>Viridiplantae</taxon>
        <taxon>Streptophyta</taxon>
        <taxon>Embryophyta</taxon>
        <taxon>Tracheophyta</taxon>
        <taxon>Spermatophyta</taxon>
        <taxon>Magnoliopsida</taxon>
        <taxon>eudicotyledons</taxon>
        <taxon>Gunneridae</taxon>
        <taxon>Pentapetalae</taxon>
        <taxon>rosids</taxon>
        <taxon>malvids</taxon>
        <taxon>Sapindales</taxon>
        <taxon>Rutaceae</taxon>
        <taxon>Aurantioideae</taxon>
        <taxon>Citrus</taxon>
    </lineage>
</organism>
<dbReference type="EMBL" id="JBCGBO010000004">
    <property type="protein sequence ID" value="KAK9208764.1"/>
    <property type="molecule type" value="Genomic_DNA"/>
</dbReference>
<dbReference type="InterPro" id="IPR039685">
    <property type="entry name" value="FANCE"/>
</dbReference>
<protein>
    <recommendedName>
        <fullName evidence="3">Fanconi Anaemia group E protein C-terminal domain-containing protein</fullName>
    </recommendedName>
</protein>
<dbReference type="PANTHER" id="PTHR32094">
    <property type="entry name" value="FANCONI ANEMIA GROUP E PROTEIN"/>
    <property type="match status" value="1"/>
</dbReference>
<dbReference type="AlphaFoldDB" id="A0AAP0QMG1"/>
<comment type="caution">
    <text evidence="1">The sequence shown here is derived from an EMBL/GenBank/DDBJ whole genome shotgun (WGS) entry which is preliminary data.</text>
</comment>
<dbReference type="GO" id="GO:0043240">
    <property type="term" value="C:Fanconi anaemia nuclear complex"/>
    <property type="evidence" value="ECO:0007669"/>
    <property type="project" value="InterPro"/>
</dbReference>
<proteinExistence type="predicted"/>
<dbReference type="Gene3D" id="1.25.40.480">
    <property type="match status" value="1"/>
</dbReference>
<evidence type="ECO:0000313" key="1">
    <source>
        <dbReference type="EMBL" id="KAK9208764.1"/>
    </source>
</evidence>
<sequence>MESWVPLMDIFLNDRTPETKASLWLQQSFGATATSSSSTSSPITAGSLIAMLTKPCNVTVDDSYSSPTTKTVMFIQTLPCFVQSRILSFLALENKLFSGHDLCRLARDVLGGGGGGDVGSDFWAKRAARNLLDVLSESNNERISGLSLDSEEQKVVEEFESLPGWIQDFVTNDDDLLLPWLPISPNELNSRKLFSSCENNSDQDSSSDLGENVEHEVSEIEIDCPVNVTLSSEIEELARDLRERIVNFESSSKTVGLANEMRRLCLDKGVDSFAVLGVIEPWKADDEMASVLISHLSNGSDEELSWPSQVLCSVVLPKLLVLEELASRVLMSAMIEYCKIHQRAAVHALLFPLFLRKGGINNAVCEMITRIVRECLHPGHVSAFCQKVLSGAEAERKCICLPCHQSLISNELVWTESLFTLFQNILNHNVHLTQDSVDHIVYRVRELAERFSKSLKFGNFLLCLVNKCAPLLISHKVLLVEAVQHTNTIVTKSILSKLANF</sequence>
<evidence type="ECO:0000313" key="2">
    <source>
        <dbReference type="Proteomes" id="UP001428341"/>
    </source>
</evidence>
<gene>
    <name evidence="1" type="ORF">WN944_001124</name>
</gene>
<dbReference type="GO" id="GO:0036297">
    <property type="term" value="P:interstrand cross-link repair"/>
    <property type="evidence" value="ECO:0007669"/>
    <property type="project" value="InterPro"/>
</dbReference>
<accession>A0AAP0QMG1</accession>
<evidence type="ECO:0008006" key="3">
    <source>
        <dbReference type="Google" id="ProtNLM"/>
    </source>
</evidence>
<name>A0AAP0QMG1_9ROSI</name>
<dbReference type="Proteomes" id="UP001428341">
    <property type="component" value="Unassembled WGS sequence"/>
</dbReference>
<reference evidence="1 2" key="1">
    <citation type="submission" date="2024-05" db="EMBL/GenBank/DDBJ databases">
        <title>Haplotype-resolved chromosome-level genome assembly of Huyou (Citrus changshanensis).</title>
        <authorList>
            <person name="Miao C."/>
            <person name="Chen W."/>
            <person name="Wu Y."/>
            <person name="Wang L."/>
            <person name="Zhao S."/>
            <person name="Grierson D."/>
            <person name="Xu C."/>
            <person name="Chen K."/>
        </authorList>
    </citation>
    <scope>NUCLEOTIDE SEQUENCE [LARGE SCALE GENOMIC DNA]</scope>
    <source>
        <strain evidence="1">01-14</strain>
        <tissue evidence="1">Leaf</tissue>
    </source>
</reference>
<dbReference type="PANTHER" id="PTHR32094:SF5">
    <property type="entry name" value="FANCONI ANEMIA GROUP E PROTEIN"/>
    <property type="match status" value="1"/>
</dbReference>